<feature type="compositionally biased region" description="Basic residues" evidence="1">
    <location>
        <begin position="156"/>
        <end position="169"/>
    </location>
</feature>
<gene>
    <name evidence="2" type="ORF">CYMTET_13727</name>
</gene>
<dbReference type="AlphaFoldDB" id="A0AAE0LAR7"/>
<dbReference type="Proteomes" id="UP001190700">
    <property type="component" value="Unassembled WGS sequence"/>
</dbReference>
<reference evidence="2 3" key="1">
    <citation type="journal article" date="2015" name="Genome Biol. Evol.">
        <title>Comparative Genomics of a Bacterivorous Green Alga Reveals Evolutionary Causalities and Consequences of Phago-Mixotrophic Mode of Nutrition.</title>
        <authorList>
            <person name="Burns J.A."/>
            <person name="Paasch A."/>
            <person name="Narechania A."/>
            <person name="Kim E."/>
        </authorList>
    </citation>
    <scope>NUCLEOTIDE SEQUENCE [LARGE SCALE GENOMIC DNA]</scope>
    <source>
        <strain evidence="2 3">PLY_AMNH</strain>
    </source>
</reference>
<accession>A0AAE0LAR7</accession>
<sequence>MERAVMRSRLFPVTNVSCHSRVRTVRARSHKATGSAALSVEEEALSSVRVRCPTSSGDGRSSSKSLEFQGLLRRLPGDSADASEVGGAVLYEIREEQDAKAGEAGAFGVRPVSPRTLRFKICLLERAADASLRYLLDVEETWTGDTGTGEAPSKGQPRKKGKGRRKGGSRAKLERSGKHRSVAGSKAFRRGTMRRLQRSECFGSPWSISEDHNQWELQLQGGATWGLDFLEHDLLELALYDEHLPFGKDSRLDPAVQQGFGIREPVEKDAAVQTDISAVEKDAAVQTDISAVEKDAAVQTDISAVEKDAAVQTDISAVCAAFAGGVVDSRDWDRRVTAARRGGCGFHATRRRSWRRRGLAADVAGQREGWSLEALWRSLEAVDFAEMHWARPALEDEECDIDELPAGAESSATAKDWRARAPPPPAPTGGDVEGDGGPWHASLPGGIGVQDGHLQGQSALRGAGRRGGARGAAQESVGVAILLPPSGAGPVPVHAHGVLAAHSSIDAGVTPPVLEDLATTEKGGPEALVPPSVRRALDPPHQPCRALGGVVGGSALGEAHREPHDGHPHRRPVRPAAGGKVVGIASVPAIGAAIVLDVRAPRHSASAGVHHHEGGQVGGLLSRVKLQDFHWEHRAFLRQRMWRRDRAGWRLKQAEWRRLDLEFGLFTLHAWPRGCGRLREHVDAAVPMWPSKQKSELYRCPLAGEGVVVFDSETFLEQVLLSAVPRPVLFPHAAYRLRLPTEALYTGLASAVDQADTVMQLFEAATRSERGKRFVEQCSSGYLVGVLDTEEMQ</sequence>
<feature type="compositionally biased region" description="Basic residues" evidence="1">
    <location>
        <begin position="177"/>
        <end position="189"/>
    </location>
</feature>
<evidence type="ECO:0000313" key="2">
    <source>
        <dbReference type="EMBL" id="KAK3278328.1"/>
    </source>
</evidence>
<evidence type="ECO:0000313" key="3">
    <source>
        <dbReference type="Proteomes" id="UP001190700"/>
    </source>
</evidence>
<feature type="non-terminal residue" evidence="2">
    <location>
        <position position="793"/>
    </location>
</feature>
<dbReference type="EMBL" id="LGRX02005510">
    <property type="protein sequence ID" value="KAK3278328.1"/>
    <property type="molecule type" value="Genomic_DNA"/>
</dbReference>
<comment type="caution">
    <text evidence="2">The sequence shown here is derived from an EMBL/GenBank/DDBJ whole genome shotgun (WGS) entry which is preliminary data.</text>
</comment>
<proteinExistence type="predicted"/>
<organism evidence="2 3">
    <name type="scientific">Cymbomonas tetramitiformis</name>
    <dbReference type="NCBI Taxonomy" id="36881"/>
    <lineage>
        <taxon>Eukaryota</taxon>
        <taxon>Viridiplantae</taxon>
        <taxon>Chlorophyta</taxon>
        <taxon>Pyramimonadophyceae</taxon>
        <taxon>Pyramimonadales</taxon>
        <taxon>Pyramimonadaceae</taxon>
        <taxon>Cymbomonas</taxon>
    </lineage>
</organism>
<keyword evidence="3" id="KW-1185">Reference proteome</keyword>
<feature type="region of interest" description="Disordered" evidence="1">
    <location>
        <begin position="143"/>
        <end position="189"/>
    </location>
</feature>
<evidence type="ECO:0000256" key="1">
    <source>
        <dbReference type="SAM" id="MobiDB-lite"/>
    </source>
</evidence>
<name>A0AAE0LAR7_9CHLO</name>
<protein>
    <submittedName>
        <fullName evidence="2">Uncharacterized protein</fullName>
    </submittedName>
</protein>
<feature type="region of interest" description="Disordered" evidence="1">
    <location>
        <begin position="409"/>
        <end position="453"/>
    </location>
</feature>